<accession>A0ABV7V985</accession>
<dbReference type="InterPro" id="IPR000835">
    <property type="entry name" value="HTH_MarR-typ"/>
</dbReference>
<dbReference type="RefSeq" id="WP_191325709.1">
    <property type="nucleotide sequence ID" value="NZ_BMZP01000021.1"/>
</dbReference>
<dbReference type="SUPFAM" id="SSF46785">
    <property type="entry name" value="Winged helix' DNA-binding domain"/>
    <property type="match status" value="1"/>
</dbReference>
<name>A0ABV7V985_9SPHN</name>
<evidence type="ECO:0000259" key="1">
    <source>
        <dbReference type="PROSITE" id="PS50995"/>
    </source>
</evidence>
<dbReference type="InterPro" id="IPR036390">
    <property type="entry name" value="WH_DNA-bd_sf"/>
</dbReference>
<feature type="domain" description="HTH marR-type" evidence="1">
    <location>
        <begin position="12"/>
        <end position="145"/>
    </location>
</feature>
<dbReference type="InterPro" id="IPR039422">
    <property type="entry name" value="MarR/SlyA-like"/>
</dbReference>
<evidence type="ECO:0000313" key="2">
    <source>
        <dbReference type="EMBL" id="MFC3673759.1"/>
    </source>
</evidence>
<dbReference type="Gene3D" id="1.10.10.10">
    <property type="entry name" value="Winged helix-like DNA-binding domain superfamily/Winged helix DNA-binding domain"/>
    <property type="match status" value="1"/>
</dbReference>
<dbReference type="SMART" id="SM00347">
    <property type="entry name" value="HTH_MARR"/>
    <property type="match status" value="1"/>
</dbReference>
<protein>
    <submittedName>
        <fullName evidence="2">MarR family winged helix-turn-helix transcriptional regulator</fullName>
    </submittedName>
</protein>
<proteinExistence type="predicted"/>
<gene>
    <name evidence="2" type="ORF">ACFOOT_20250</name>
</gene>
<reference evidence="3" key="1">
    <citation type="journal article" date="2019" name="Int. J. Syst. Evol. Microbiol.">
        <title>The Global Catalogue of Microorganisms (GCM) 10K type strain sequencing project: providing services to taxonomists for standard genome sequencing and annotation.</title>
        <authorList>
            <consortium name="The Broad Institute Genomics Platform"/>
            <consortium name="The Broad Institute Genome Sequencing Center for Infectious Disease"/>
            <person name="Wu L."/>
            <person name="Ma J."/>
        </authorList>
    </citation>
    <scope>NUCLEOTIDE SEQUENCE [LARGE SCALE GENOMIC DNA]</scope>
    <source>
        <strain evidence="3">KCTC 42224</strain>
    </source>
</reference>
<organism evidence="2 3">
    <name type="scientific">Novosphingobium pokkalii</name>
    <dbReference type="NCBI Taxonomy" id="1770194"/>
    <lineage>
        <taxon>Bacteria</taxon>
        <taxon>Pseudomonadati</taxon>
        <taxon>Pseudomonadota</taxon>
        <taxon>Alphaproteobacteria</taxon>
        <taxon>Sphingomonadales</taxon>
        <taxon>Sphingomonadaceae</taxon>
        <taxon>Novosphingobium</taxon>
    </lineage>
</organism>
<dbReference type="EMBL" id="JBHRYE010000051">
    <property type="protein sequence ID" value="MFC3673759.1"/>
    <property type="molecule type" value="Genomic_DNA"/>
</dbReference>
<keyword evidence="3" id="KW-1185">Reference proteome</keyword>
<dbReference type="Proteomes" id="UP001595683">
    <property type="component" value="Unassembled WGS sequence"/>
</dbReference>
<dbReference type="InterPro" id="IPR036388">
    <property type="entry name" value="WH-like_DNA-bd_sf"/>
</dbReference>
<evidence type="ECO:0000313" key="3">
    <source>
        <dbReference type="Proteomes" id="UP001595683"/>
    </source>
</evidence>
<dbReference type="PANTHER" id="PTHR33164">
    <property type="entry name" value="TRANSCRIPTIONAL REGULATOR, MARR FAMILY"/>
    <property type="match status" value="1"/>
</dbReference>
<dbReference type="PROSITE" id="PS50995">
    <property type="entry name" value="HTH_MARR_2"/>
    <property type="match status" value="1"/>
</dbReference>
<dbReference type="Pfam" id="PF12802">
    <property type="entry name" value="MarR_2"/>
    <property type="match status" value="1"/>
</dbReference>
<comment type="caution">
    <text evidence="2">The sequence shown here is derived from an EMBL/GenBank/DDBJ whole genome shotgun (WGS) entry which is preliminary data.</text>
</comment>
<dbReference type="PANTHER" id="PTHR33164:SF101">
    <property type="entry name" value="TRANSCRIPTIONAL REPRESSOR MPRA"/>
    <property type="match status" value="1"/>
</dbReference>
<sequence>MGEPCRDDRDTRAHLVIKLLKLGSVLSQPMTIGLCQPMGLTQAELKILMALAGEGALAGCDLSKVLGIPAMTVSRRATPLKRRGWVEEQALPSNRRRKLFALTDAGREAHAQVMAHLHPIGLDLLCALDPTQIQALAASVDTISDGVVRWARRSAADS</sequence>